<comment type="caution">
    <text evidence="1">The sequence shown here is derived from an EMBL/GenBank/DDBJ whole genome shotgun (WGS) entry which is preliminary data.</text>
</comment>
<dbReference type="EMBL" id="JAPEUV010000007">
    <property type="protein sequence ID" value="KAJ4342174.1"/>
    <property type="molecule type" value="Genomic_DNA"/>
</dbReference>
<reference evidence="1" key="1">
    <citation type="submission" date="2022-10" db="EMBL/GenBank/DDBJ databases">
        <title>Tapping the CABI collections for fungal endophytes: first genome assemblies for Collariella, Neodidymelliopsis, Ascochyta clinopodiicola, Didymella pomorum, Didymosphaeria variabile, Neocosmospora piperis and Neocucurbitaria cava.</title>
        <authorList>
            <person name="Hill R."/>
        </authorList>
    </citation>
    <scope>NUCLEOTIDE SEQUENCE</scope>
    <source>
        <strain evidence="1">IMI 360193</strain>
    </source>
</reference>
<organism evidence="1 2">
    <name type="scientific">Didymella glomerata</name>
    <dbReference type="NCBI Taxonomy" id="749621"/>
    <lineage>
        <taxon>Eukaryota</taxon>
        <taxon>Fungi</taxon>
        <taxon>Dikarya</taxon>
        <taxon>Ascomycota</taxon>
        <taxon>Pezizomycotina</taxon>
        <taxon>Dothideomycetes</taxon>
        <taxon>Pleosporomycetidae</taxon>
        <taxon>Pleosporales</taxon>
        <taxon>Pleosporineae</taxon>
        <taxon>Didymellaceae</taxon>
        <taxon>Didymella</taxon>
    </lineage>
</organism>
<dbReference type="AlphaFoldDB" id="A0A9W8X648"/>
<protein>
    <submittedName>
        <fullName evidence="1">Uncharacterized protein</fullName>
    </submittedName>
</protein>
<gene>
    <name evidence="1" type="ORF">N0V87_001158</name>
</gene>
<sequence>MDPAFGASETWLQRVRDSFPQPIESESEVDKLKEEEEEVQTKVVDDASSSSTRPITVCKEVGDLGQAKDLRCLVEKATTAIKRAVVDISQVSG</sequence>
<dbReference type="OrthoDB" id="294702at2759"/>
<dbReference type="Proteomes" id="UP001140562">
    <property type="component" value="Unassembled WGS sequence"/>
</dbReference>
<evidence type="ECO:0000313" key="2">
    <source>
        <dbReference type="Proteomes" id="UP001140562"/>
    </source>
</evidence>
<accession>A0A9W8X648</accession>
<name>A0A9W8X648_9PLEO</name>
<keyword evidence="2" id="KW-1185">Reference proteome</keyword>
<evidence type="ECO:0000313" key="1">
    <source>
        <dbReference type="EMBL" id="KAJ4342174.1"/>
    </source>
</evidence>
<proteinExistence type="predicted"/>